<evidence type="ECO:0000313" key="2">
    <source>
        <dbReference type="EMBL" id="KAK5999307.1"/>
    </source>
</evidence>
<gene>
    <name evidence="2" type="ORF">QM012_005582</name>
</gene>
<proteinExistence type="predicted"/>
<feature type="region of interest" description="Disordered" evidence="1">
    <location>
        <begin position="1"/>
        <end position="21"/>
    </location>
</feature>
<evidence type="ECO:0000313" key="3">
    <source>
        <dbReference type="Proteomes" id="UP001341245"/>
    </source>
</evidence>
<evidence type="ECO:0008006" key="4">
    <source>
        <dbReference type="Google" id="ProtNLM"/>
    </source>
</evidence>
<dbReference type="EMBL" id="JASGXD010000027">
    <property type="protein sequence ID" value="KAK5999307.1"/>
    <property type="molecule type" value="Genomic_DNA"/>
</dbReference>
<evidence type="ECO:0000256" key="1">
    <source>
        <dbReference type="SAM" id="MobiDB-lite"/>
    </source>
</evidence>
<sequence length="222" mass="24485">MTKSTSIPPHVESSLSISPSTHSFSFSSPPTFSMTLLSHASQPITLFTWDTPLHLQGCLSNNSITIIDLTTGTPVPTCVVRIQRKPITRLRGSGDEQLYLTLEPDISVTLTKPFGRGPANGSVVVKPLPKHLIQHGWELNGKGEQIKIRRLKRATGVDGLEAGHSYEVSVRREMLECVKWAFATKEEVLVDERKGAAIQDFEWEGEAKIEWDVTAAVVDVID</sequence>
<keyword evidence="3" id="KW-1185">Reference proteome</keyword>
<comment type="caution">
    <text evidence="2">The sequence shown here is derived from an EMBL/GenBank/DDBJ whole genome shotgun (WGS) entry which is preliminary data.</text>
</comment>
<reference evidence="2 3" key="1">
    <citation type="submission" date="2023-11" db="EMBL/GenBank/DDBJ databases">
        <title>Draft genome sequence and annotation of the polyextremotolerant black yeast-like fungus Aureobasidium pullulans NRRL 62042.</title>
        <authorList>
            <person name="Dielentheis-Frenken M.R.E."/>
            <person name="Wibberg D."/>
            <person name="Blank L.M."/>
            <person name="Tiso T."/>
        </authorList>
    </citation>
    <scope>NUCLEOTIDE SEQUENCE [LARGE SCALE GENOMIC DNA]</scope>
    <source>
        <strain evidence="2 3">NRRL 62042</strain>
    </source>
</reference>
<protein>
    <recommendedName>
        <fullName evidence="4">DUF4139 domain-containing protein</fullName>
    </recommendedName>
</protein>
<dbReference type="Proteomes" id="UP001341245">
    <property type="component" value="Unassembled WGS sequence"/>
</dbReference>
<accession>A0ABR0T4P7</accession>
<organism evidence="2 3">
    <name type="scientific">Aureobasidium pullulans</name>
    <name type="common">Black yeast</name>
    <name type="synonym">Pullularia pullulans</name>
    <dbReference type="NCBI Taxonomy" id="5580"/>
    <lineage>
        <taxon>Eukaryota</taxon>
        <taxon>Fungi</taxon>
        <taxon>Dikarya</taxon>
        <taxon>Ascomycota</taxon>
        <taxon>Pezizomycotina</taxon>
        <taxon>Dothideomycetes</taxon>
        <taxon>Dothideomycetidae</taxon>
        <taxon>Dothideales</taxon>
        <taxon>Saccotheciaceae</taxon>
        <taxon>Aureobasidium</taxon>
    </lineage>
</organism>
<name>A0ABR0T4P7_AURPU</name>